<organism evidence="1 2">
    <name type="scientific">Candidatus Accumulibacter phosphatis</name>
    <dbReference type="NCBI Taxonomy" id="327160"/>
    <lineage>
        <taxon>Bacteria</taxon>
        <taxon>Pseudomonadati</taxon>
        <taxon>Pseudomonadota</taxon>
        <taxon>Betaproteobacteria</taxon>
        <taxon>Candidatus Accumulibacter</taxon>
    </lineage>
</organism>
<accession>A0A5S4EH43</accession>
<dbReference type="AlphaFoldDB" id="A0A5S4EH43"/>
<keyword evidence="2" id="KW-1185">Reference proteome</keyword>
<dbReference type="EMBL" id="SWAD01000178">
    <property type="protein sequence ID" value="TMQ74607.1"/>
    <property type="molecule type" value="Genomic_DNA"/>
</dbReference>
<comment type="caution">
    <text evidence="1">The sequence shown here is derived from an EMBL/GenBank/DDBJ whole genome shotgun (WGS) entry which is preliminary data.</text>
</comment>
<dbReference type="Proteomes" id="UP000306324">
    <property type="component" value="Unassembled WGS sequence"/>
</dbReference>
<evidence type="ECO:0000313" key="1">
    <source>
        <dbReference type="EMBL" id="TMQ74607.1"/>
    </source>
</evidence>
<evidence type="ECO:0000313" key="2">
    <source>
        <dbReference type="Proteomes" id="UP000306324"/>
    </source>
</evidence>
<proteinExistence type="predicted"/>
<reference evidence="1 2" key="1">
    <citation type="submission" date="2019-04" db="EMBL/GenBank/DDBJ databases">
        <title>A novel phosphate-accumulating bacterium identified in bioreactor for phosphate removal from wastewater.</title>
        <authorList>
            <person name="Kotlyarov R.Y."/>
            <person name="Beletsky A.V."/>
            <person name="Kallistova A.Y."/>
            <person name="Dorofeev A.G."/>
            <person name="Nikolaev Y.Y."/>
            <person name="Pimenov N.V."/>
            <person name="Ravin N.V."/>
            <person name="Mardanov A.V."/>
        </authorList>
    </citation>
    <scope>NUCLEOTIDE SEQUENCE [LARGE SCALE GENOMIC DNA]</scope>
    <source>
        <strain evidence="1 2">Bin19</strain>
    </source>
</reference>
<protein>
    <submittedName>
        <fullName evidence="1">Uncharacterized protein</fullName>
    </submittedName>
</protein>
<gene>
    <name evidence="1" type="ORF">ACCUM_4165</name>
</gene>
<sequence length="132" mass="14393">MAQTRDYDTAAEDGVVLVASLPPGRYEVFNFQLAKVVGTTFTTLRSRKDFSIPFEIKPGKAVYLGNFQANAVRQDFRGTSIEVAAVFVVDSRFQTDVGLIRARSGTRPLLADVTDATPSVSAIANQFFVSPK</sequence>
<name>A0A5S4EH43_9PROT</name>